<comment type="caution">
    <text evidence="2">The sequence shown here is derived from an EMBL/GenBank/DDBJ whole genome shotgun (WGS) entry which is preliminary data.</text>
</comment>
<protein>
    <submittedName>
        <fullName evidence="2">Uncharacterized protein</fullName>
    </submittedName>
</protein>
<organism evidence="2 3">
    <name type="scientific">Petrolisthes cinctipes</name>
    <name type="common">Flat porcelain crab</name>
    <dbReference type="NCBI Taxonomy" id="88211"/>
    <lineage>
        <taxon>Eukaryota</taxon>
        <taxon>Metazoa</taxon>
        <taxon>Ecdysozoa</taxon>
        <taxon>Arthropoda</taxon>
        <taxon>Crustacea</taxon>
        <taxon>Multicrustacea</taxon>
        <taxon>Malacostraca</taxon>
        <taxon>Eumalacostraca</taxon>
        <taxon>Eucarida</taxon>
        <taxon>Decapoda</taxon>
        <taxon>Pleocyemata</taxon>
        <taxon>Anomura</taxon>
        <taxon>Galatheoidea</taxon>
        <taxon>Porcellanidae</taxon>
        <taxon>Petrolisthes</taxon>
    </lineage>
</organism>
<feature type="region of interest" description="Disordered" evidence="1">
    <location>
        <begin position="17"/>
        <end position="42"/>
    </location>
</feature>
<evidence type="ECO:0000313" key="2">
    <source>
        <dbReference type="EMBL" id="KAK3862100.1"/>
    </source>
</evidence>
<reference evidence="2" key="1">
    <citation type="submission" date="2023-10" db="EMBL/GenBank/DDBJ databases">
        <title>Genome assemblies of two species of porcelain crab, Petrolisthes cinctipes and Petrolisthes manimaculis (Anomura: Porcellanidae).</title>
        <authorList>
            <person name="Angst P."/>
        </authorList>
    </citation>
    <scope>NUCLEOTIDE SEQUENCE</scope>
    <source>
        <strain evidence="2">PB745_01</strain>
        <tissue evidence="2">Gill</tissue>
    </source>
</reference>
<evidence type="ECO:0000256" key="1">
    <source>
        <dbReference type="SAM" id="MobiDB-lite"/>
    </source>
</evidence>
<keyword evidence="3" id="KW-1185">Reference proteome</keyword>
<dbReference type="Proteomes" id="UP001286313">
    <property type="component" value="Unassembled WGS sequence"/>
</dbReference>
<feature type="compositionally biased region" description="Basic and acidic residues" evidence="1">
    <location>
        <begin position="17"/>
        <end position="37"/>
    </location>
</feature>
<proteinExistence type="predicted"/>
<accession>A0AAE1EVG6</accession>
<dbReference type="AlphaFoldDB" id="A0AAE1EVG6"/>
<sequence length="95" mass="10885">MGRKRWSKVDEWRWRKEMRGGERGMTDEEAEEVRRADTSGGGRRVKEAGVWERIVGIVVVVVKESETRLVHTNAFVLPTLPKNTTTVVTTIAYQN</sequence>
<evidence type="ECO:0000313" key="3">
    <source>
        <dbReference type="Proteomes" id="UP001286313"/>
    </source>
</evidence>
<name>A0AAE1EVG6_PETCI</name>
<gene>
    <name evidence="2" type="ORF">Pcinc_032006</name>
</gene>
<dbReference type="EMBL" id="JAWQEG010004324">
    <property type="protein sequence ID" value="KAK3862100.1"/>
    <property type="molecule type" value="Genomic_DNA"/>
</dbReference>